<name>A0A8X7S149_BRACI</name>
<evidence type="ECO:0000313" key="2">
    <source>
        <dbReference type="EMBL" id="KAG2298549.1"/>
    </source>
</evidence>
<keyword evidence="1" id="KW-0812">Transmembrane</keyword>
<evidence type="ECO:0000313" key="3">
    <source>
        <dbReference type="Proteomes" id="UP000886595"/>
    </source>
</evidence>
<evidence type="ECO:0000256" key="1">
    <source>
        <dbReference type="SAM" id="Phobius"/>
    </source>
</evidence>
<dbReference type="EMBL" id="JAAMPC010000008">
    <property type="protein sequence ID" value="KAG2298549.1"/>
    <property type="molecule type" value="Genomic_DNA"/>
</dbReference>
<dbReference type="AlphaFoldDB" id="A0A8X7S149"/>
<feature type="transmembrane region" description="Helical" evidence="1">
    <location>
        <begin position="42"/>
        <end position="61"/>
    </location>
</feature>
<sequence>MGSSISLSSPLSSPARLLIGSFSLPQVVCSSRMERIYGNSSVMGFLLWFGFPSLAATLRFHPPDIVMVPAPPSKPVKLDCSGSSSRPVAA</sequence>
<dbReference type="Proteomes" id="UP000886595">
    <property type="component" value="Unassembled WGS sequence"/>
</dbReference>
<proteinExistence type="predicted"/>
<comment type="caution">
    <text evidence="2">The sequence shown here is derived from an EMBL/GenBank/DDBJ whole genome shotgun (WGS) entry which is preliminary data.</text>
</comment>
<accession>A0A8X7S149</accession>
<keyword evidence="3" id="KW-1185">Reference proteome</keyword>
<gene>
    <name evidence="2" type="ORF">Bca52824_035021</name>
</gene>
<keyword evidence="1" id="KW-0472">Membrane</keyword>
<protein>
    <submittedName>
        <fullName evidence="2">Uncharacterized protein</fullName>
    </submittedName>
</protein>
<organism evidence="2 3">
    <name type="scientific">Brassica carinata</name>
    <name type="common">Ethiopian mustard</name>
    <name type="synonym">Abyssinian cabbage</name>
    <dbReference type="NCBI Taxonomy" id="52824"/>
    <lineage>
        <taxon>Eukaryota</taxon>
        <taxon>Viridiplantae</taxon>
        <taxon>Streptophyta</taxon>
        <taxon>Embryophyta</taxon>
        <taxon>Tracheophyta</taxon>
        <taxon>Spermatophyta</taxon>
        <taxon>Magnoliopsida</taxon>
        <taxon>eudicotyledons</taxon>
        <taxon>Gunneridae</taxon>
        <taxon>Pentapetalae</taxon>
        <taxon>rosids</taxon>
        <taxon>malvids</taxon>
        <taxon>Brassicales</taxon>
        <taxon>Brassicaceae</taxon>
        <taxon>Brassiceae</taxon>
        <taxon>Brassica</taxon>
    </lineage>
</organism>
<keyword evidence="1" id="KW-1133">Transmembrane helix</keyword>
<reference evidence="2 3" key="1">
    <citation type="submission" date="2020-02" db="EMBL/GenBank/DDBJ databases">
        <authorList>
            <person name="Ma Q."/>
            <person name="Huang Y."/>
            <person name="Song X."/>
            <person name="Pei D."/>
        </authorList>
    </citation>
    <scope>NUCLEOTIDE SEQUENCE [LARGE SCALE GENOMIC DNA]</scope>
    <source>
        <strain evidence="2">Sxm20200214</strain>
        <tissue evidence="2">Leaf</tissue>
    </source>
</reference>